<reference evidence="1 2" key="1">
    <citation type="submission" date="2021-06" db="EMBL/GenBank/DDBJ databases">
        <authorList>
            <person name="Sun Q."/>
            <person name="Li D."/>
        </authorList>
    </citation>
    <scope>NUCLEOTIDE SEQUENCE [LARGE SCALE GENOMIC DNA]</scope>
    <source>
        <strain evidence="1 2">MSJ-2</strain>
    </source>
</reference>
<sequence length="166" mass="18738">MDKRSVTCCFTGHRDIPRDQFKTITVRTELTIRKLIIVSGVQYFGVGGALGFDTLAAQILFRLRETDFPYIKVILVYPFEDFTSRWTDDQKDTYARMLSKYDKCVCISPVSSKEAYLARDRRLVDESSHCVAYCTRNTGGTAYTLRYAANKGGVSIHNVASDGAFC</sequence>
<name>A0ABS6F6Y3_9FIRM</name>
<comment type="caution">
    <text evidence="1">The sequence shown here is derived from an EMBL/GenBank/DDBJ whole genome shotgun (WGS) entry which is preliminary data.</text>
</comment>
<evidence type="ECO:0000313" key="1">
    <source>
        <dbReference type="EMBL" id="MBU5626040.1"/>
    </source>
</evidence>
<dbReference type="Proteomes" id="UP000787672">
    <property type="component" value="Unassembled WGS sequence"/>
</dbReference>
<organism evidence="1 2">
    <name type="scientific">Dysosmobacter acutus</name>
    <dbReference type="NCBI Taxonomy" id="2841504"/>
    <lineage>
        <taxon>Bacteria</taxon>
        <taxon>Bacillati</taxon>
        <taxon>Bacillota</taxon>
        <taxon>Clostridia</taxon>
        <taxon>Eubacteriales</taxon>
        <taxon>Oscillospiraceae</taxon>
        <taxon>Dysosmobacter</taxon>
    </lineage>
</organism>
<dbReference type="PANTHER" id="PTHR38440:SF1">
    <property type="entry name" value="UPF0398 PROTEIN SPR0331"/>
    <property type="match status" value="1"/>
</dbReference>
<dbReference type="RefSeq" id="WP_216558912.1">
    <property type="nucleotide sequence ID" value="NZ_JAHLQN010000001.1"/>
</dbReference>
<gene>
    <name evidence="1" type="ORF">KQI82_03700</name>
</gene>
<dbReference type="EMBL" id="JAHLQN010000001">
    <property type="protein sequence ID" value="MBU5626040.1"/>
    <property type="molecule type" value="Genomic_DNA"/>
</dbReference>
<evidence type="ECO:0000313" key="2">
    <source>
        <dbReference type="Proteomes" id="UP000787672"/>
    </source>
</evidence>
<dbReference type="PANTHER" id="PTHR38440">
    <property type="entry name" value="UPF0398 PROTEIN YPSA"/>
    <property type="match status" value="1"/>
</dbReference>
<accession>A0ABS6F6Y3</accession>
<keyword evidence="2" id="KW-1185">Reference proteome</keyword>
<dbReference type="InterPro" id="IPR010697">
    <property type="entry name" value="YspA"/>
</dbReference>
<proteinExistence type="predicted"/>
<protein>
    <submittedName>
        <fullName evidence="1">DUF1273 domain-containing protein</fullName>
    </submittedName>
</protein>
<dbReference type="Pfam" id="PF06908">
    <property type="entry name" value="YpsA"/>
    <property type="match status" value="1"/>
</dbReference>